<keyword evidence="2" id="KW-1185">Reference proteome</keyword>
<evidence type="ECO:0000313" key="1">
    <source>
        <dbReference type="EMBL" id="QPB09790.1"/>
    </source>
</evidence>
<accession>A0A873WEE7</accession>
<name>A0A873WEE7_9CAUD</name>
<protein>
    <submittedName>
        <fullName evidence="1">Uncharacterized protein</fullName>
    </submittedName>
</protein>
<gene>
    <name evidence="1" type="ORF">CPT_Shady_029</name>
</gene>
<dbReference type="Proteomes" id="UP000663311">
    <property type="component" value="Segment"/>
</dbReference>
<organism evidence="1 2">
    <name type="scientific">Streptomyces phage Shady</name>
    <dbReference type="NCBI Taxonomy" id="2767585"/>
    <lineage>
        <taxon>Viruses</taxon>
        <taxon>Duplodnaviria</taxon>
        <taxon>Heunggongvirae</taxon>
        <taxon>Uroviricota</taxon>
        <taxon>Caudoviricetes</taxon>
        <taxon>Colingsworthviridae</taxon>
        <taxon>Shadyvirus</taxon>
        <taxon>Shadyvirus shady</taxon>
    </lineage>
</organism>
<evidence type="ECO:0000313" key="2">
    <source>
        <dbReference type="Proteomes" id="UP000663311"/>
    </source>
</evidence>
<reference evidence="1" key="1">
    <citation type="submission" date="2020-07" db="EMBL/GenBank/DDBJ databases">
        <title>Complete genome sequence of Streptomyces phage Shady.</title>
        <authorList>
            <person name="Ortega C.A."/>
            <person name="Hernandez I."/>
            <person name="Guadalupe Vizoso-Pinto M."/>
            <person name="Clark J.D."/>
            <person name="Liu M."/>
            <person name="Burrowes B.H."/>
        </authorList>
    </citation>
    <scope>NUCLEOTIDE SEQUENCE</scope>
</reference>
<dbReference type="EMBL" id="MT701596">
    <property type="protein sequence ID" value="QPB09790.1"/>
    <property type="molecule type" value="Genomic_DNA"/>
</dbReference>
<sequence length="107" mass="11441">MAFYLVVDGKRNEFGEADSYVVRASGTRQAAKLAPLVDRKGAEVTKLDDGRDVPNGVILSSLVDSFEDAAEALPFGEPVAEVIETENTETVQVSPAVVVDAPRYSVI</sequence>
<proteinExistence type="predicted"/>